<evidence type="ECO:0000313" key="2">
    <source>
        <dbReference type="WBParaSite" id="JU765_v2.g12035.t1"/>
    </source>
</evidence>
<evidence type="ECO:0000313" key="1">
    <source>
        <dbReference type="Proteomes" id="UP000887576"/>
    </source>
</evidence>
<name>A0AC34Q1J1_9BILA</name>
<reference evidence="2" key="1">
    <citation type="submission" date="2022-11" db="UniProtKB">
        <authorList>
            <consortium name="WormBaseParasite"/>
        </authorList>
    </citation>
    <scope>IDENTIFICATION</scope>
</reference>
<dbReference type="Proteomes" id="UP000887576">
    <property type="component" value="Unplaced"/>
</dbReference>
<organism evidence="1 2">
    <name type="scientific">Panagrolaimus sp. JU765</name>
    <dbReference type="NCBI Taxonomy" id="591449"/>
    <lineage>
        <taxon>Eukaryota</taxon>
        <taxon>Metazoa</taxon>
        <taxon>Ecdysozoa</taxon>
        <taxon>Nematoda</taxon>
        <taxon>Chromadorea</taxon>
        <taxon>Rhabditida</taxon>
        <taxon>Tylenchina</taxon>
        <taxon>Panagrolaimomorpha</taxon>
        <taxon>Panagrolaimoidea</taxon>
        <taxon>Panagrolaimidae</taxon>
        <taxon>Panagrolaimus</taxon>
    </lineage>
</organism>
<proteinExistence type="predicted"/>
<accession>A0AC34Q1J1</accession>
<sequence length="90" mass="10532">MKEEPPSPVLPEDPKYIEWMEMKKNAFFQMKFADKNLTFSFLYNPKRIRCAMDTVLLGVVTAPESFKLRKWVRNTWSRNADKVVDCGALS</sequence>
<protein>
    <submittedName>
        <fullName evidence="2">Hexosyltransferase</fullName>
    </submittedName>
</protein>
<dbReference type="WBParaSite" id="JU765_v2.g12035.t1">
    <property type="protein sequence ID" value="JU765_v2.g12035.t1"/>
    <property type="gene ID" value="JU765_v2.g12035"/>
</dbReference>